<feature type="region of interest" description="Disordered" evidence="1">
    <location>
        <begin position="56"/>
        <end position="76"/>
    </location>
</feature>
<dbReference type="Bgee" id="ENSCPOG00000010188">
    <property type="expression patterns" value="Expressed in testis and 5 other cell types or tissues"/>
</dbReference>
<evidence type="ECO:0000256" key="1">
    <source>
        <dbReference type="SAM" id="MobiDB-lite"/>
    </source>
</evidence>
<protein>
    <submittedName>
        <fullName evidence="2">Membrane anchored junction protein</fullName>
    </submittedName>
</protein>
<dbReference type="VEuPathDB" id="HostDB:ENSCPOG00000010188"/>
<evidence type="ECO:0000313" key="2">
    <source>
        <dbReference type="Ensembl" id="ENSCPOP00000027110.1"/>
    </source>
</evidence>
<reference evidence="2" key="2">
    <citation type="submission" date="2025-08" db="UniProtKB">
        <authorList>
            <consortium name="Ensembl"/>
        </authorList>
    </citation>
    <scope>IDENTIFICATION</scope>
    <source>
        <strain evidence="2">2N</strain>
    </source>
</reference>
<dbReference type="eggNOG" id="ENOG502S50S">
    <property type="taxonomic scope" value="Eukaryota"/>
</dbReference>
<accession>A0A286XPB0</accession>
<dbReference type="GO" id="GO:0070197">
    <property type="term" value="P:meiotic attachment of telomere to nuclear envelope"/>
    <property type="evidence" value="ECO:0007669"/>
    <property type="project" value="TreeGrafter"/>
</dbReference>
<dbReference type="PANTHER" id="PTHR35824">
    <property type="entry name" value="MEMBRANE-ANCHORED JUNCTION PROTEIN MAJIN"/>
    <property type="match status" value="1"/>
</dbReference>
<proteinExistence type="predicted"/>
<reference evidence="3" key="1">
    <citation type="journal article" date="2011" name="Nature">
        <title>A high-resolution map of human evolutionary constraint using 29 mammals.</title>
        <authorList>
            <person name="Lindblad-Toh K."/>
            <person name="Garber M."/>
            <person name="Zuk O."/>
            <person name="Lin M.F."/>
            <person name="Parker B.J."/>
            <person name="Washietl S."/>
            <person name="Kheradpour P."/>
            <person name="Ernst J."/>
            <person name="Jordan G."/>
            <person name="Mauceli E."/>
            <person name="Ward L.D."/>
            <person name="Lowe C.B."/>
            <person name="Holloway A.K."/>
            <person name="Clamp M."/>
            <person name="Gnerre S."/>
            <person name="Alfoldi J."/>
            <person name="Beal K."/>
            <person name="Chang J."/>
            <person name="Clawson H."/>
            <person name="Cuff J."/>
            <person name="Di Palma F."/>
            <person name="Fitzgerald S."/>
            <person name="Flicek P."/>
            <person name="Guttman M."/>
            <person name="Hubisz M.J."/>
            <person name="Jaffe D.B."/>
            <person name="Jungreis I."/>
            <person name="Kent W.J."/>
            <person name="Kostka D."/>
            <person name="Lara M."/>
            <person name="Martins A.L."/>
            <person name="Massingham T."/>
            <person name="Moltke I."/>
            <person name="Raney B.J."/>
            <person name="Rasmussen M.D."/>
            <person name="Robinson J."/>
            <person name="Stark A."/>
            <person name="Vilella A.J."/>
            <person name="Wen J."/>
            <person name="Xie X."/>
            <person name="Zody M.C."/>
            <person name="Baldwin J."/>
            <person name="Bloom T."/>
            <person name="Chin C.W."/>
            <person name="Heiman D."/>
            <person name="Nicol R."/>
            <person name="Nusbaum C."/>
            <person name="Young S."/>
            <person name="Wilkinson J."/>
            <person name="Worley K.C."/>
            <person name="Kovar C.L."/>
            <person name="Muzny D.M."/>
            <person name="Gibbs R.A."/>
            <person name="Cree A."/>
            <person name="Dihn H.H."/>
            <person name="Fowler G."/>
            <person name="Jhangiani S."/>
            <person name="Joshi V."/>
            <person name="Lee S."/>
            <person name="Lewis L.R."/>
            <person name="Nazareth L.V."/>
            <person name="Okwuonu G."/>
            <person name="Santibanez J."/>
            <person name="Warren W.C."/>
            <person name="Mardis E.R."/>
            <person name="Weinstock G.M."/>
            <person name="Wilson R.K."/>
            <person name="Delehaunty K."/>
            <person name="Dooling D."/>
            <person name="Fronik C."/>
            <person name="Fulton L."/>
            <person name="Fulton B."/>
            <person name="Graves T."/>
            <person name="Minx P."/>
            <person name="Sodergren E."/>
            <person name="Birney E."/>
            <person name="Margulies E.H."/>
            <person name="Herrero J."/>
            <person name="Green E.D."/>
            <person name="Haussler D."/>
            <person name="Siepel A."/>
            <person name="Goldman N."/>
            <person name="Pollard K.S."/>
            <person name="Pedersen J.S."/>
            <person name="Lander E.S."/>
            <person name="Kellis M."/>
        </authorList>
    </citation>
    <scope>NUCLEOTIDE SEQUENCE [LARGE SCALE GENOMIC DNA]</scope>
    <source>
        <strain evidence="3">2N</strain>
    </source>
</reference>
<name>A0A286XPB0_CAVPO</name>
<dbReference type="GeneTree" id="ENSGT00390000007971"/>
<dbReference type="GO" id="GO:0007129">
    <property type="term" value="P:homologous chromosome pairing at meiosis"/>
    <property type="evidence" value="ECO:0007669"/>
    <property type="project" value="TreeGrafter"/>
</dbReference>
<keyword evidence="3" id="KW-1185">Reference proteome</keyword>
<evidence type="ECO:0000313" key="3">
    <source>
        <dbReference type="Proteomes" id="UP000005447"/>
    </source>
</evidence>
<organism evidence="2 3">
    <name type="scientific">Cavia porcellus</name>
    <name type="common">Guinea pig</name>
    <dbReference type="NCBI Taxonomy" id="10141"/>
    <lineage>
        <taxon>Eukaryota</taxon>
        <taxon>Metazoa</taxon>
        <taxon>Chordata</taxon>
        <taxon>Craniata</taxon>
        <taxon>Vertebrata</taxon>
        <taxon>Euteleostomi</taxon>
        <taxon>Mammalia</taxon>
        <taxon>Eutheria</taxon>
        <taxon>Euarchontoglires</taxon>
        <taxon>Glires</taxon>
        <taxon>Rodentia</taxon>
        <taxon>Hystricomorpha</taxon>
        <taxon>Caviidae</taxon>
        <taxon>Cavia</taxon>
    </lineage>
</organism>
<reference evidence="2" key="3">
    <citation type="submission" date="2025-09" db="UniProtKB">
        <authorList>
            <consortium name="Ensembl"/>
        </authorList>
    </citation>
    <scope>IDENTIFICATION</scope>
    <source>
        <strain evidence="2">2N</strain>
    </source>
</reference>
<dbReference type="InterPro" id="IPR027816">
    <property type="entry name" value="MAJIN"/>
</dbReference>
<dbReference type="Pfam" id="PF15077">
    <property type="entry name" value="MAJIN"/>
    <property type="match status" value="1"/>
</dbReference>
<dbReference type="EMBL" id="AAKN02038532">
    <property type="status" value="NOT_ANNOTATED_CDS"/>
    <property type="molecule type" value="Genomic_DNA"/>
</dbReference>
<dbReference type="AlphaFoldDB" id="A0A286XPB0"/>
<dbReference type="Proteomes" id="UP000005447">
    <property type="component" value="Unassembled WGS sequence"/>
</dbReference>
<dbReference type="Ensembl" id="ENSCPOT00000035512.1">
    <property type="protein sequence ID" value="ENSCPOP00000027110.1"/>
    <property type="gene ID" value="ENSCPOG00000010188.4"/>
</dbReference>
<gene>
    <name evidence="2" type="primary">MAJIN</name>
</gene>
<dbReference type="GO" id="GO:0003677">
    <property type="term" value="F:DNA binding"/>
    <property type="evidence" value="ECO:0007669"/>
    <property type="project" value="InterPro"/>
</dbReference>
<dbReference type="GO" id="GO:0005637">
    <property type="term" value="C:nuclear inner membrane"/>
    <property type="evidence" value="ECO:0007669"/>
    <property type="project" value="TreeGrafter"/>
</dbReference>
<dbReference type="PANTHER" id="PTHR35824:SF1">
    <property type="entry name" value="MEMBRANE-ANCHORED JUNCTION PROTEIN"/>
    <property type="match status" value="1"/>
</dbReference>
<sequence length="99" mass="11415">MSLKPFTYPFPETRFLHAGPSVYKFKIRYGHSVRAEEITDKEVIIQELESKRGHNLPGAMVPALQQSSSPPPQEPGTRSFFGFLSTLFPLRYFFKRSHQ</sequence>